<sequence length="408" mass="47287">MSKSKTIFYVSRLLYPKYHPIWLVIYMYFKYHSVIKRHIKYNLKTLSDGVLWNIVKNYPKSNCDINNCVLIHPDNIYPSDKILRLYHEDSGTSRKLQVIPETNCNKNTLYVSNTYFYNDFIMKIDFDLKLSKQGTKVEFAQEIELSLVSIPCDISNAIIDKIIENYFKLPKLICHKDIVSVNLKYFCQELFYGEPKLNLIENVYFKCNKLIYNNKEVDNEYLCLVGETSIRLGPNVQSFVPKVILMPTEMGSFSEVTVIPSGLEQEFEQLENAIYPFLSNKSLKLKPIFLVQGEEGCGDDVLIKALAKTEGMHHFRVNNSDLSANVYAQNESKLNNVFFTAKMAAPCILSIHKFEVLECSSFRPRGKPPSQNWCKQFLKGEFFSHNSSKFLQIPLNPCKFLQIPQKFL</sequence>
<dbReference type="Gene3D" id="3.40.50.300">
    <property type="entry name" value="P-loop containing nucleotide triphosphate hydrolases"/>
    <property type="match status" value="1"/>
</dbReference>
<dbReference type="GO" id="GO:0016887">
    <property type="term" value="F:ATP hydrolysis activity"/>
    <property type="evidence" value="ECO:0007669"/>
    <property type="project" value="InterPro"/>
</dbReference>
<keyword evidence="3" id="KW-1185">Reference proteome</keyword>
<reference evidence="2" key="1">
    <citation type="submission" date="2022-01" db="EMBL/GenBank/DDBJ databases">
        <authorList>
            <person name="King R."/>
        </authorList>
    </citation>
    <scope>NUCLEOTIDE SEQUENCE</scope>
</reference>
<evidence type="ECO:0000259" key="1">
    <source>
        <dbReference type="Pfam" id="PF00004"/>
    </source>
</evidence>
<dbReference type="InterPro" id="IPR050168">
    <property type="entry name" value="AAA_ATPase_domain"/>
</dbReference>
<dbReference type="Proteomes" id="UP001152799">
    <property type="component" value="Chromosome 13"/>
</dbReference>
<feature type="domain" description="ATPase AAA-type core" evidence="1">
    <location>
        <begin position="290"/>
        <end position="356"/>
    </location>
</feature>
<dbReference type="OrthoDB" id="2187at2759"/>
<evidence type="ECO:0000313" key="2">
    <source>
        <dbReference type="EMBL" id="CAG9763427.1"/>
    </source>
</evidence>
<dbReference type="InterPro" id="IPR003959">
    <property type="entry name" value="ATPase_AAA_core"/>
</dbReference>
<dbReference type="AlphaFoldDB" id="A0A9N9QG46"/>
<protein>
    <recommendedName>
        <fullName evidence="1">ATPase AAA-type core domain-containing protein</fullName>
    </recommendedName>
</protein>
<dbReference type="InterPro" id="IPR027417">
    <property type="entry name" value="P-loop_NTPase"/>
</dbReference>
<dbReference type="GO" id="GO:0016558">
    <property type="term" value="P:protein import into peroxisome matrix"/>
    <property type="evidence" value="ECO:0007669"/>
    <property type="project" value="TreeGrafter"/>
</dbReference>
<evidence type="ECO:0000313" key="3">
    <source>
        <dbReference type="Proteomes" id="UP001152799"/>
    </source>
</evidence>
<dbReference type="SUPFAM" id="SSF52540">
    <property type="entry name" value="P-loop containing nucleoside triphosphate hydrolases"/>
    <property type="match status" value="1"/>
</dbReference>
<dbReference type="GO" id="GO:0005778">
    <property type="term" value="C:peroxisomal membrane"/>
    <property type="evidence" value="ECO:0007669"/>
    <property type="project" value="TreeGrafter"/>
</dbReference>
<dbReference type="GO" id="GO:0005524">
    <property type="term" value="F:ATP binding"/>
    <property type="evidence" value="ECO:0007669"/>
    <property type="project" value="InterPro"/>
</dbReference>
<dbReference type="GO" id="GO:0005829">
    <property type="term" value="C:cytosol"/>
    <property type="evidence" value="ECO:0007669"/>
    <property type="project" value="TreeGrafter"/>
</dbReference>
<dbReference type="PANTHER" id="PTHR23077">
    <property type="entry name" value="AAA-FAMILY ATPASE"/>
    <property type="match status" value="1"/>
</dbReference>
<accession>A0A9N9QG46</accession>
<name>A0A9N9QG46_9CUCU</name>
<proteinExistence type="predicted"/>
<dbReference type="EMBL" id="OU892289">
    <property type="protein sequence ID" value="CAG9763427.1"/>
    <property type="molecule type" value="Genomic_DNA"/>
</dbReference>
<dbReference type="Pfam" id="PF00004">
    <property type="entry name" value="AAA"/>
    <property type="match status" value="1"/>
</dbReference>
<gene>
    <name evidence="2" type="ORF">CEUTPL_LOCUS4092</name>
</gene>
<organism evidence="2 3">
    <name type="scientific">Ceutorhynchus assimilis</name>
    <name type="common">cabbage seed weevil</name>
    <dbReference type="NCBI Taxonomy" id="467358"/>
    <lineage>
        <taxon>Eukaryota</taxon>
        <taxon>Metazoa</taxon>
        <taxon>Ecdysozoa</taxon>
        <taxon>Arthropoda</taxon>
        <taxon>Hexapoda</taxon>
        <taxon>Insecta</taxon>
        <taxon>Pterygota</taxon>
        <taxon>Neoptera</taxon>
        <taxon>Endopterygota</taxon>
        <taxon>Coleoptera</taxon>
        <taxon>Polyphaga</taxon>
        <taxon>Cucujiformia</taxon>
        <taxon>Curculionidae</taxon>
        <taxon>Ceutorhynchinae</taxon>
        <taxon>Ceutorhynchus</taxon>
    </lineage>
</organism>
<dbReference type="PANTHER" id="PTHR23077:SF9">
    <property type="entry name" value="PEROXISOMAL ATPASE PEX6"/>
    <property type="match status" value="1"/>
</dbReference>